<sequence length="157" mass="17207">MSTSLSISFTPAPPDSALGHHLLGLYFAELQTSLPGGFDPSGQESYGPDEYYVAALHDGQAIGYCGYRPLGPTDAEIKKLWVSPDFRGMDVANRLMAHVEQQAARDGFTRALLDTSDLLTHAVGLYEHRGYHRIDRYNDNPYATLFFAKALGTAPGR</sequence>
<protein>
    <submittedName>
        <fullName evidence="4">Acetyltransferase</fullName>
    </submittedName>
</protein>
<keyword evidence="1 4" id="KW-0808">Transferase</keyword>
<evidence type="ECO:0000313" key="4">
    <source>
        <dbReference type="EMBL" id="CEP27198.1"/>
    </source>
</evidence>
<dbReference type="InterPro" id="IPR050832">
    <property type="entry name" value="Bact_Acetyltransf"/>
</dbReference>
<dbReference type="RefSeq" id="WP_013161626.1">
    <property type="nucleotide sequence ID" value="NZ_CP010341.1"/>
</dbReference>
<evidence type="ECO:0000259" key="3">
    <source>
        <dbReference type="PROSITE" id="PS51186"/>
    </source>
</evidence>
<dbReference type="PANTHER" id="PTHR43877:SF2">
    <property type="entry name" value="AMINOALKYLPHOSPHONATE N-ACETYLTRANSFERASE-RELATED"/>
    <property type="match status" value="1"/>
</dbReference>
<dbReference type="InterPro" id="IPR000182">
    <property type="entry name" value="GNAT_dom"/>
</dbReference>
<evidence type="ECO:0000256" key="1">
    <source>
        <dbReference type="ARBA" id="ARBA00022679"/>
    </source>
</evidence>
<dbReference type="PANTHER" id="PTHR43877">
    <property type="entry name" value="AMINOALKYLPHOSPHONATE N-ACETYLTRANSFERASE-RELATED-RELATED"/>
    <property type="match status" value="1"/>
</dbReference>
<dbReference type="PATRIC" id="fig|66712.6.peg.1704"/>
<dbReference type="PROSITE" id="PS51186">
    <property type="entry name" value="GNAT"/>
    <property type="match status" value="1"/>
</dbReference>
<name>A0A068VSK7_PROFF</name>
<dbReference type="Pfam" id="PF00583">
    <property type="entry name" value="Acetyltransf_1"/>
    <property type="match status" value="1"/>
</dbReference>
<proteinExistence type="predicted"/>
<dbReference type="GO" id="GO:0016747">
    <property type="term" value="F:acyltransferase activity, transferring groups other than amino-acyl groups"/>
    <property type="evidence" value="ECO:0007669"/>
    <property type="project" value="InterPro"/>
</dbReference>
<dbReference type="SUPFAM" id="SSF55729">
    <property type="entry name" value="Acyl-CoA N-acyltransferases (Nat)"/>
    <property type="match status" value="1"/>
</dbReference>
<evidence type="ECO:0000256" key="2">
    <source>
        <dbReference type="ARBA" id="ARBA00023315"/>
    </source>
</evidence>
<dbReference type="AlphaFoldDB" id="A0A068VSK7"/>
<dbReference type="CDD" id="cd04301">
    <property type="entry name" value="NAT_SF"/>
    <property type="match status" value="1"/>
</dbReference>
<organism evidence="4">
    <name type="scientific">Propionibacterium freudenreichii subsp. freudenreichii</name>
    <dbReference type="NCBI Taxonomy" id="66712"/>
    <lineage>
        <taxon>Bacteria</taxon>
        <taxon>Bacillati</taxon>
        <taxon>Actinomycetota</taxon>
        <taxon>Actinomycetes</taxon>
        <taxon>Propionibacteriales</taxon>
        <taxon>Propionibacteriaceae</taxon>
        <taxon>Propionibacterium</taxon>
    </lineage>
</organism>
<dbReference type="GeneID" id="61221610"/>
<feature type="domain" description="N-acetyltransferase" evidence="3">
    <location>
        <begin position="7"/>
        <end position="152"/>
    </location>
</feature>
<gene>
    <name evidence="4" type="ORF">PFCIRM138_00155</name>
</gene>
<dbReference type="InterPro" id="IPR016181">
    <property type="entry name" value="Acyl_CoA_acyltransferase"/>
</dbReference>
<reference evidence="4" key="1">
    <citation type="submission" date="2014-08" db="EMBL/GenBank/DDBJ databases">
        <authorList>
            <person name="Falentin Helene"/>
        </authorList>
    </citation>
    <scope>NUCLEOTIDE SEQUENCE</scope>
</reference>
<accession>A0A068VSK7</accession>
<keyword evidence="2" id="KW-0012">Acyltransferase</keyword>
<dbReference type="Gene3D" id="3.40.630.30">
    <property type="match status" value="1"/>
</dbReference>
<dbReference type="KEGG" id="pfre:RM25_1673"/>
<dbReference type="EMBL" id="LM676429">
    <property type="protein sequence ID" value="CEP27198.1"/>
    <property type="molecule type" value="Genomic_DNA"/>
</dbReference>